<dbReference type="InterPro" id="IPR029052">
    <property type="entry name" value="Metallo-depent_PP-like"/>
</dbReference>
<protein>
    <submittedName>
        <fullName evidence="3">Metallophosphoesterase</fullName>
    </submittedName>
</protein>
<dbReference type="Proteomes" id="UP000638732">
    <property type="component" value="Unassembled WGS sequence"/>
</dbReference>
<dbReference type="PANTHER" id="PTHR43143:SF1">
    <property type="entry name" value="SERINE_THREONINE-PROTEIN PHOSPHATASE CPPED1"/>
    <property type="match status" value="1"/>
</dbReference>
<dbReference type="InterPro" id="IPR051918">
    <property type="entry name" value="STPP_CPPED1"/>
</dbReference>
<feature type="signal peptide" evidence="1">
    <location>
        <begin position="1"/>
        <end position="25"/>
    </location>
</feature>
<accession>A0A965ZI34</accession>
<feature type="chain" id="PRO_5037996334" evidence="1">
    <location>
        <begin position="26"/>
        <end position="308"/>
    </location>
</feature>
<gene>
    <name evidence="3" type="ORF">GSY63_11785</name>
</gene>
<evidence type="ECO:0000313" key="4">
    <source>
        <dbReference type="Proteomes" id="UP000638732"/>
    </source>
</evidence>
<organism evidence="3 4">
    <name type="scientific">Mucilaginibacter agri</name>
    <dbReference type="NCBI Taxonomy" id="2695265"/>
    <lineage>
        <taxon>Bacteria</taxon>
        <taxon>Pseudomonadati</taxon>
        <taxon>Bacteroidota</taxon>
        <taxon>Sphingobacteriia</taxon>
        <taxon>Sphingobacteriales</taxon>
        <taxon>Sphingobacteriaceae</taxon>
        <taxon>Mucilaginibacter</taxon>
    </lineage>
</organism>
<dbReference type="PANTHER" id="PTHR43143">
    <property type="entry name" value="METALLOPHOSPHOESTERASE, CALCINEURIN SUPERFAMILY"/>
    <property type="match status" value="1"/>
</dbReference>
<evidence type="ECO:0000259" key="2">
    <source>
        <dbReference type="Pfam" id="PF00149"/>
    </source>
</evidence>
<dbReference type="AlphaFoldDB" id="A0A965ZI34"/>
<evidence type="ECO:0000256" key="1">
    <source>
        <dbReference type="SAM" id="SignalP"/>
    </source>
</evidence>
<dbReference type="Gene3D" id="3.60.21.10">
    <property type="match status" value="1"/>
</dbReference>
<keyword evidence="1" id="KW-0732">Signal</keyword>
<sequence>MIGKTKAYSFICCITIFCFPTSVFAQGQNSVIAFASDTQAPLFVEKIIRKINHNEEATKMIFKDVIAVHPSSLFILGDVVSLSSEDSKWKKMDTYLAWCKDSHIPVYATLGNHEFLWSSDKGKKKFQSRFSMHKATGYLEVVDSVAVILLNSNFNKMKSQEIAQQDDWYKQTIKQIDSNPAIKLAIVGCHHSPFTNSTVVSPSVQVQQKFVPAFISSKKCVLFLSGHSHNFERFKVQGKYFLVIGGGGGPHQPLRTKNESTQELSPDYKPMFHYLEVRRSQDSLQVISRRLKSDFSGFDDGLKFNVGN</sequence>
<dbReference type="RefSeq" id="WP_166586008.1">
    <property type="nucleotide sequence ID" value="NZ_WWEO01000042.1"/>
</dbReference>
<reference evidence="3" key="2">
    <citation type="submission" date="2020-10" db="EMBL/GenBank/DDBJ databases">
        <title>Mucilaginibacter sp. nov., isolated from soil.</title>
        <authorList>
            <person name="Jeon C.O."/>
        </authorList>
    </citation>
    <scope>NUCLEOTIDE SEQUENCE</scope>
    <source>
        <strain evidence="3">R11</strain>
    </source>
</reference>
<dbReference type="EMBL" id="WWEO01000042">
    <property type="protein sequence ID" value="NCD70041.1"/>
    <property type="molecule type" value="Genomic_DNA"/>
</dbReference>
<evidence type="ECO:0000313" key="3">
    <source>
        <dbReference type="EMBL" id="NCD70041.1"/>
    </source>
</evidence>
<feature type="domain" description="Calcineurin-like phosphoesterase" evidence="2">
    <location>
        <begin position="32"/>
        <end position="230"/>
    </location>
</feature>
<dbReference type="InterPro" id="IPR004843">
    <property type="entry name" value="Calcineurin-like_PHP"/>
</dbReference>
<reference evidence="3" key="1">
    <citation type="submission" date="2020-01" db="EMBL/GenBank/DDBJ databases">
        <authorList>
            <person name="Seo Y.L."/>
        </authorList>
    </citation>
    <scope>NUCLEOTIDE SEQUENCE</scope>
    <source>
        <strain evidence="3">R11</strain>
    </source>
</reference>
<dbReference type="GO" id="GO:0016787">
    <property type="term" value="F:hydrolase activity"/>
    <property type="evidence" value="ECO:0007669"/>
    <property type="project" value="InterPro"/>
</dbReference>
<proteinExistence type="predicted"/>
<dbReference type="Pfam" id="PF00149">
    <property type="entry name" value="Metallophos"/>
    <property type="match status" value="1"/>
</dbReference>
<comment type="caution">
    <text evidence="3">The sequence shown here is derived from an EMBL/GenBank/DDBJ whole genome shotgun (WGS) entry which is preliminary data.</text>
</comment>
<dbReference type="SUPFAM" id="SSF56300">
    <property type="entry name" value="Metallo-dependent phosphatases"/>
    <property type="match status" value="1"/>
</dbReference>
<name>A0A965ZI34_9SPHI</name>
<keyword evidence="4" id="KW-1185">Reference proteome</keyword>